<dbReference type="Gene3D" id="1.10.3720.10">
    <property type="entry name" value="MetI-like"/>
    <property type="match status" value="1"/>
</dbReference>
<feature type="transmembrane region" description="Helical" evidence="9">
    <location>
        <begin position="149"/>
        <end position="169"/>
    </location>
</feature>
<evidence type="ECO:0000259" key="10">
    <source>
        <dbReference type="PROSITE" id="PS50928"/>
    </source>
</evidence>
<evidence type="ECO:0000256" key="3">
    <source>
        <dbReference type="ARBA" id="ARBA00022448"/>
    </source>
</evidence>
<dbReference type="InterPro" id="IPR035906">
    <property type="entry name" value="MetI-like_sf"/>
</dbReference>
<dbReference type="EMBL" id="CAEZUP010000109">
    <property type="protein sequence ID" value="CAB4621971.1"/>
    <property type="molecule type" value="Genomic_DNA"/>
</dbReference>
<protein>
    <submittedName>
        <fullName evidence="11">Unannotated protein</fullName>
    </submittedName>
</protein>
<dbReference type="PANTHER" id="PTHR42922">
    <property type="entry name" value="PHOSPHATE TRANSPORT SYSTEM PERMEASE PROTEIN PSTA"/>
    <property type="match status" value="1"/>
</dbReference>
<dbReference type="PANTHER" id="PTHR42922:SF1">
    <property type="entry name" value="PHOSPHATE TRANSPORT SYSTEM PERMEASE PROTEIN PSTA"/>
    <property type="match status" value="1"/>
</dbReference>
<dbReference type="PROSITE" id="PS50928">
    <property type="entry name" value="ABC_TM1"/>
    <property type="match status" value="1"/>
</dbReference>
<dbReference type="SUPFAM" id="SSF161098">
    <property type="entry name" value="MetI-like"/>
    <property type="match status" value="1"/>
</dbReference>
<feature type="transmembrane region" description="Helical" evidence="9">
    <location>
        <begin position="198"/>
        <end position="219"/>
    </location>
</feature>
<name>A0A6J6I688_9ZZZZ</name>
<evidence type="ECO:0000256" key="5">
    <source>
        <dbReference type="ARBA" id="ARBA00022592"/>
    </source>
</evidence>
<evidence type="ECO:0000256" key="7">
    <source>
        <dbReference type="ARBA" id="ARBA00022989"/>
    </source>
</evidence>
<keyword evidence="3" id="KW-0813">Transport</keyword>
<keyword evidence="4" id="KW-1003">Cell membrane</keyword>
<keyword evidence="6 9" id="KW-0812">Transmembrane</keyword>
<dbReference type="AlphaFoldDB" id="A0A6J6I688"/>
<evidence type="ECO:0000256" key="8">
    <source>
        <dbReference type="ARBA" id="ARBA00023136"/>
    </source>
</evidence>
<dbReference type="NCBIfam" id="TIGR00974">
    <property type="entry name" value="3a0107s02c"/>
    <property type="match status" value="1"/>
</dbReference>
<comment type="similarity">
    <text evidence="2">Belongs to the binding-protein-dependent transport system permease family. CysTW subfamily.</text>
</comment>
<evidence type="ECO:0000256" key="1">
    <source>
        <dbReference type="ARBA" id="ARBA00004651"/>
    </source>
</evidence>
<dbReference type="Pfam" id="PF00528">
    <property type="entry name" value="BPD_transp_1"/>
    <property type="match status" value="1"/>
</dbReference>
<feature type="transmembrane region" description="Helical" evidence="9">
    <location>
        <begin position="269"/>
        <end position="290"/>
    </location>
</feature>
<organism evidence="11">
    <name type="scientific">freshwater metagenome</name>
    <dbReference type="NCBI Taxonomy" id="449393"/>
    <lineage>
        <taxon>unclassified sequences</taxon>
        <taxon>metagenomes</taxon>
        <taxon>ecological metagenomes</taxon>
    </lineage>
</organism>
<dbReference type="InterPro" id="IPR000515">
    <property type="entry name" value="MetI-like"/>
</dbReference>
<feature type="domain" description="ABC transmembrane type-1" evidence="10">
    <location>
        <begin position="84"/>
        <end position="291"/>
    </location>
</feature>
<keyword evidence="7 9" id="KW-1133">Transmembrane helix</keyword>
<dbReference type="GO" id="GO:0005886">
    <property type="term" value="C:plasma membrane"/>
    <property type="evidence" value="ECO:0007669"/>
    <property type="project" value="UniProtKB-SubCell"/>
</dbReference>
<dbReference type="InterPro" id="IPR051408">
    <property type="entry name" value="Phosphate_transprt_permease"/>
</dbReference>
<proteinExistence type="inferred from homology"/>
<evidence type="ECO:0000256" key="2">
    <source>
        <dbReference type="ARBA" id="ARBA00007069"/>
    </source>
</evidence>
<evidence type="ECO:0000313" key="11">
    <source>
        <dbReference type="EMBL" id="CAB4621971.1"/>
    </source>
</evidence>
<gene>
    <name evidence="11" type="ORF">UFOPK1835_01856</name>
</gene>
<feature type="transmembrane region" description="Helical" evidence="9">
    <location>
        <begin position="121"/>
        <end position="143"/>
    </location>
</feature>
<dbReference type="CDD" id="cd06261">
    <property type="entry name" value="TM_PBP2"/>
    <property type="match status" value="1"/>
</dbReference>
<sequence length="300" mass="32030">MTDLFLESEVERLLLEATTSRSRRVKNRLASLWMVGSLLVALVPLTLVIGYVLFKGAGEISLAWFTEDLPAITRKPGGGMGPAIVGTLLITAGAAILAVPLGILGAVYLHEYGGKTYTARLVRFMADVMTGVPSIVMGLFIYTVWTLQFGLEGIGGSLALACLMLPIIIRSTEEMLRLVPDELRQASYALGNRKWRTIITVVLPASFGGITSGVMIAIARAAGETAPLVFTIGAARNLNLDLFNGPMTALSVQIFGNAQTPFDAAQARAWGAALTLVGIVFIFTVLARVISARVARRHNA</sequence>
<dbReference type="GO" id="GO:0005315">
    <property type="term" value="F:phosphate transmembrane transporter activity"/>
    <property type="evidence" value="ECO:0007669"/>
    <property type="project" value="InterPro"/>
</dbReference>
<dbReference type="InterPro" id="IPR005672">
    <property type="entry name" value="Phosphate_PstA"/>
</dbReference>
<accession>A0A6J6I688</accession>
<dbReference type="GO" id="GO:0035435">
    <property type="term" value="P:phosphate ion transmembrane transport"/>
    <property type="evidence" value="ECO:0007669"/>
    <property type="project" value="InterPro"/>
</dbReference>
<evidence type="ECO:0000256" key="9">
    <source>
        <dbReference type="SAM" id="Phobius"/>
    </source>
</evidence>
<evidence type="ECO:0000256" key="4">
    <source>
        <dbReference type="ARBA" id="ARBA00022475"/>
    </source>
</evidence>
<feature type="transmembrane region" description="Helical" evidence="9">
    <location>
        <begin position="83"/>
        <end position="109"/>
    </location>
</feature>
<evidence type="ECO:0000256" key="6">
    <source>
        <dbReference type="ARBA" id="ARBA00022692"/>
    </source>
</evidence>
<keyword evidence="5" id="KW-0592">Phosphate transport</keyword>
<comment type="subcellular location">
    <subcellularLocation>
        <location evidence="1">Cell membrane</location>
        <topology evidence="1">Multi-pass membrane protein</topology>
    </subcellularLocation>
</comment>
<keyword evidence="8 9" id="KW-0472">Membrane</keyword>
<feature type="transmembrane region" description="Helical" evidence="9">
    <location>
        <begin position="30"/>
        <end position="54"/>
    </location>
</feature>
<reference evidence="11" key="1">
    <citation type="submission" date="2020-05" db="EMBL/GenBank/DDBJ databases">
        <authorList>
            <person name="Chiriac C."/>
            <person name="Salcher M."/>
            <person name="Ghai R."/>
            <person name="Kavagutti S V."/>
        </authorList>
    </citation>
    <scope>NUCLEOTIDE SEQUENCE</scope>
</reference>